<organism evidence="2 3">
    <name type="scientific">Solea senegalensis</name>
    <name type="common">Senegalese sole</name>
    <dbReference type="NCBI Taxonomy" id="28829"/>
    <lineage>
        <taxon>Eukaryota</taxon>
        <taxon>Metazoa</taxon>
        <taxon>Chordata</taxon>
        <taxon>Craniata</taxon>
        <taxon>Vertebrata</taxon>
        <taxon>Euteleostomi</taxon>
        <taxon>Actinopterygii</taxon>
        <taxon>Neopterygii</taxon>
        <taxon>Teleostei</taxon>
        <taxon>Neoteleostei</taxon>
        <taxon>Acanthomorphata</taxon>
        <taxon>Carangaria</taxon>
        <taxon>Pleuronectiformes</taxon>
        <taxon>Pleuronectoidei</taxon>
        <taxon>Soleidae</taxon>
        <taxon>Solea</taxon>
    </lineage>
</organism>
<name>A0AAV6SIQ3_SOLSE</name>
<comment type="caution">
    <text evidence="2">The sequence shown here is derived from an EMBL/GenBank/DDBJ whole genome shotgun (WGS) entry which is preliminary data.</text>
</comment>
<accession>A0AAV6SIQ3</accession>
<keyword evidence="3" id="KW-1185">Reference proteome</keyword>
<feature type="compositionally biased region" description="Acidic residues" evidence="1">
    <location>
        <begin position="44"/>
        <end position="54"/>
    </location>
</feature>
<dbReference type="AlphaFoldDB" id="A0AAV6SIQ3"/>
<evidence type="ECO:0000313" key="3">
    <source>
        <dbReference type="Proteomes" id="UP000693946"/>
    </source>
</evidence>
<protein>
    <submittedName>
        <fullName evidence="2">Uncharacterized protein</fullName>
    </submittedName>
</protein>
<proteinExistence type="predicted"/>
<feature type="region of interest" description="Disordered" evidence="1">
    <location>
        <begin position="41"/>
        <end position="72"/>
    </location>
</feature>
<evidence type="ECO:0000256" key="1">
    <source>
        <dbReference type="SAM" id="MobiDB-lite"/>
    </source>
</evidence>
<sequence length="72" mass="8223">MKVFMLMVRIQRRHRCNGQVQCELSSCVSQVSWKQSLFVHRKDEEEEEEEEEEMSAAAALKQEKPGGEGGPA</sequence>
<dbReference type="EMBL" id="JAGKHQ010000005">
    <property type="protein sequence ID" value="KAG7516617.1"/>
    <property type="molecule type" value="Genomic_DNA"/>
</dbReference>
<dbReference type="Proteomes" id="UP000693946">
    <property type="component" value="Linkage Group LG13"/>
</dbReference>
<gene>
    <name evidence="2" type="ORF">JOB18_036285</name>
</gene>
<evidence type="ECO:0000313" key="2">
    <source>
        <dbReference type="EMBL" id="KAG7516617.1"/>
    </source>
</evidence>
<reference evidence="2 3" key="1">
    <citation type="journal article" date="2021" name="Sci. Rep.">
        <title>Chromosome anchoring in Senegalese sole (Solea senegalensis) reveals sex-associated markers and genome rearrangements in flatfish.</title>
        <authorList>
            <person name="Guerrero-Cozar I."/>
            <person name="Gomez-Garrido J."/>
            <person name="Berbel C."/>
            <person name="Martinez-Blanch J.F."/>
            <person name="Alioto T."/>
            <person name="Claros M.G."/>
            <person name="Gagnaire P.A."/>
            <person name="Manchado M."/>
        </authorList>
    </citation>
    <scope>NUCLEOTIDE SEQUENCE [LARGE SCALE GENOMIC DNA]</scope>
    <source>
        <strain evidence="2">Sse05_10M</strain>
    </source>
</reference>